<dbReference type="OrthoDB" id="9181051at2"/>
<organism evidence="2 3">
    <name type="scientific">Chryseobacterium scophthalmum</name>
    <dbReference type="NCBI Taxonomy" id="59733"/>
    <lineage>
        <taxon>Bacteria</taxon>
        <taxon>Pseudomonadati</taxon>
        <taxon>Bacteroidota</taxon>
        <taxon>Flavobacteriia</taxon>
        <taxon>Flavobacteriales</taxon>
        <taxon>Weeksellaceae</taxon>
        <taxon>Chryseobacterium group</taxon>
        <taxon>Chryseobacterium</taxon>
    </lineage>
</organism>
<dbReference type="RefSeq" id="WP_074230784.1">
    <property type="nucleotide sequence ID" value="NZ_FSRQ01000002.1"/>
</dbReference>
<protein>
    <submittedName>
        <fullName evidence="2">Acetyltransferase (GNAT) family protein</fullName>
    </submittedName>
</protein>
<proteinExistence type="predicted"/>
<evidence type="ECO:0000313" key="2">
    <source>
        <dbReference type="EMBL" id="SIO21006.1"/>
    </source>
</evidence>
<keyword evidence="2" id="KW-0808">Transferase</keyword>
<reference evidence="3" key="1">
    <citation type="submission" date="2016-12" db="EMBL/GenBank/DDBJ databases">
        <authorList>
            <person name="Varghese N."/>
            <person name="Submissions S."/>
        </authorList>
    </citation>
    <scope>NUCLEOTIDE SEQUENCE [LARGE SCALE GENOMIC DNA]</scope>
    <source>
        <strain evidence="3">DSM 16779</strain>
    </source>
</reference>
<dbReference type="EMBL" id="FSRQ01000002">
    <property type="protein sequence ID" value="SIO21006.1"/>
    <property type="molecule type" value="Genomic_DNA"/>
</dbReference>
<evidence type="ECO:0000313" key="3">
    <source>
        <dbReference type="Proteomes" id="UP000184782"/>
    </source>
</evidence>
<dbReference type="AlphaFoldDB" id="A0A1N6HMP7"/>
<evidence type="ECO:0000259" key="1">
    <source>
        <dbReference type="Pfam" id="PF00583"/>
    </source>
</evidence>
<dbReference type="Gene3D" id="3.40.630.30">
    <property type="match status" value="1"/>
</dbReference>
<dbReference type="InterPro" id="IPR016181">
    <property type="entry name" value="Acyl_CoA_acyltransferase"/>
</dbReference>
<sequence>MNNITQVSEKDNNISLKLGSGQNLHDKVRGKYWHIYLGEQRVGKIYIDYNTDEVLGNHPSIDIFINKQFQGQHIGRVAYAMACKESGLDEIYMHSRKSNTASIKAAADAGFVELQRPEFRQVVMVWKK</sequence>
<dbReference type="STRING" id="59733.SAMN05421769_2670"/>
<dbReference type="SUPFAM" id="SSF55729">
    <property type="entry name" value="Acyl-CoA N-acyltransferases (Nat)"/>
    <property type="match status" value="1"/>
</dbReference>
<accession>A0A1N6HMP7</accession>
<dbReference type="InterPro" id="IPR000182">
    <property type="entry name" value="GNAT_dom"/>
</dbReference>
<dbReference type="Proteomes" id="UP000184782">
    <property type="component" value="Unassembled WGS sequence"/>
</dbReference>
<feature type="domain" description="N-acetyltransferase" evidence="1">
    <location>
        <begin position="28"/>
        <end position="111"/>
    </location>
</feature>
<dbReference type="GO" id="GO:0016747">
    <property type="term" value="F:acyltransferase activity, transferring groups other than amino-acyl groups"/>
    <property type="evidence" value="ECO:0007669"/>
    <property type="project" value="InterPro"/>
</dbReference>
<gene>
    <name evidence="2" type="ORF">SAMN05421769_2670</name>
</gene>
<dbReference type="Pfam" id="PF00583">
    <property type="entry name" value="Acetyltransf_1"/>
    <property type="match status" value="1"/>
</dbReference>
<keyword evidence="3" id="KW-1185">Reference proteome</keyword>
<name>A0A1N6HMP7_9FLAO</name>